<keyword evidence="4" id="KW-1185">Reference proteome</keyword>
<dbReference type="PANTHER" id="PTHR21615">
    <property type="entry name" value="CYCLIN N-TERMINAL DOMAIN-CONTAINING PROTEIN 1"/>
    <property type="match status" value="1"/>
</dbReference>
<dbReference type="Pfam" id="PF00134">
    <property type="entry name" value="Cyclin_N"/>
    <property type="match status" value="1"/>
</dbReference>
<dbReference type="Proteomes" id="UP000694569">
    <property type="component" value="Unplaced"/>
</dbReference>
<dbReference type="SUPFAM" id="SSF47954">
    <property type="entry name" value="Cyclin-like"/>
    <property type="match status" value="1"/>
</dbReference>
<evidence type="ECO:0000256" key="1">
    <source>
        <dbReference type="SAM" id="MobiDB-lite"/>
    </source>
</evidence>
<organism evidence="3 4">
    <name type="scientific">Leptobrachium leishanense</name>
    <name type="common">Leishan spiny toad</name>
    <dbReference type="NCBI Taxonomy" id="445787"/>
    <lineage>
        <taxon>Eukaryota</taxon>
        <taxon>Metazoa</taxon>
        <taxon>Chordata</taxon>
        <taxon>Craniata</taxon>
        <taxon>Vertebrata</taxon>
        <taxon>Euteleostomi</taxon>
        <taxon>Amphibia</taxon>
        <taxon>Batrachia</taxon>
        <taxon>Anura</taxon>
        <taxon>Pelobatoidea</taxon>
        <taxon>Megophryidae</taxon>
        <taxon>Leptobrachium</taxon>
    </lineage>
</organism>
<dbReference type="GO" id="GO:0007131">
    <property type="term" value="P:reciprocal meiotic recombination"/>
    <property type="evidence" value="ECO:0007669"/>
    <property type="project" value="TreeGrafter"/>
</dbReference>
<sequence>MPRGKTPQHPASTAEESDHSTGGQFGAGTAVKMNRAPFKTKVKFSVPGIKFGVMASDIVEDILIYIAKEDKQGLDNLSEDTGCFKDPKVIVFYRVPSEVEIQRYSNDNRGRAGPFNNISHISAELVFLLSEFWCQDRTTKYRALEILDRFMILYTENLYKSSVKAKVAGESPAKTRSSVKSSLCDTFLLHLVSCLQIASKLHFHCQIINNNMALQFLRSAGDAYTKQELLQSELTVLRTLHFQVHLLSPLSYVDVLLEVLGHNGSPLPVEDLHDVCLKVLDLVYLLREPIYEDLQTDSTDTPTASNQHRLDHRSIKEDRMLLATAVIVASAHILSHGSSMKVMHKLNYVTGIAVESAFTVSSSILKRCVGITAL</sequence>
<accession>A0A8C5MMI0</accession>
<dbReference type="InterPro" id="IPR036915">
    <property type="entry name" value="Cyclin-like_sf"/>
</dbReference>
<dbReference type="GO" id="GO:0035861">
    <property type="term" value="C:site of double-strand break"/>
    <property type="evidence" value="ECO:0007669"/>
    <property type="project" value="TreeGrafter"/>
</dbReference>
<dbReference type="OrthoDB" id="9983043at2759"/>
<reference evidence="3" key="1">
    <citation type="submission" date="2025-08" db="UniProtKB">
        <authorList>
            <consortium name="Ensembl"/>
        </authorList>
    </citation>
    <scope>IDENTIFICATION</scope>
</reference>
<evidence type="ECO:0000313" key="4">
    <source>
        <dbReference type="Proteomes" id="UP000694569"/>
    </source>
</evidence>
<dbReference type="Gene3D" id="1.10.472.10">
    <property type="entry name" value="Cyclin-like"/>
    <property type="match status" value="1"/>
</dbReference>
<proteinExistence type="predicted"/>
<dbReference type="CDD" id="cd20541">
    <property type="entry name" value="CYCLIN_CNTD1"/>
    <property type="match status" value="1"/>
</dbReference>
<protein>
    <recommendedName>
        <fullName evidence="2">Cyclin N-terminal domain-containing protein</fullName>
    </recommendedName>
</protein>
<evidence type="ECO:0000259" key="2">
    <source>
        <dbReference type="Pfam" id="PF00134"/>
    </source>
</evidence>
<dbReference type="InterPro" id="IPR006671">
    <property type="entry name" value="Cyclin_N"/>
</dbReference>
<dbReference type="GeneTree" id="ENSGT00440000033966"/>
<dbReference type="AlphaFoldDB" id="A0A8C5MMI0"/>
<name>A0A8C5MMI0_9ANUR</name>
<reference evidence="3" key="2">
    <citation type="submission" date="2025-09" db="UniProtKB">
        <authorList>
            <consortium name="Ensembl"/>
        </authorList>
    </citation>
    <scope>IDENTIFICATION</scope>
</reference>
<evidence type="ECO:0000313" key="3">
    <source>
        <dbReference type="Ensembl" id="ENSLLEP00000016871.1"/>
    </source>
</evidence>
<dbReference type="Ensembl" id="ENSLLET00000017507.1">
    <property type="protein sequence ID" value="ENSLLEP00000016871.1"/>
    <property type="gene ID" value="ENSLLEG00000010734.1"/>
</dbReference>
<dbReference type="PANTHER" id="PTHR21615:SF2">
    <property type="entry name" value="CYCLIN N-TERMINAL DOMAIN-CONTAINING PROTEIN 1"/>
    <property type="match status" value="1"/>
</dbReference>
<feature type="region of interest" description="Disordered" evidence="1">
    <location>
        <begin position="1"/>
        <end position="28"/>
    </location>
</feature>
<feature type="domain" description="Cyclin N-terminal" evidence="2">
    <location>
        <begin position="178"/>
        <end position="244"/>
    </location>
</feature>